<evidence type="ECO:0000313" key="1">
    <source>
        <dbReference type="EMBL" id="GAH05911.1"/>
    </source>
</evidence>
<accession>X1CCE3</accession>
<comment type="caution">
    <text evidence="1">The sequence shown here is derived from an EMBL/GenBank/DDBJ whole genome shotgun (WGS) entry which is preliminary data.</text>
</comment>
<sequence>MPRRIINEFDQLYRRTITIKADAADPFYIKLDRVGARQVRVLTHVTVENKTLAYTKCRL</sequence>
<gene>
    <name evidence="1" type="ORF">S01H4_62339</name>
</gene>
<dbReference type="AlphaFoldDB" id="X1CCE3"/>
<dbReference type="EMBL" id="BART01037183">
    <property type="protein sequence ID" value="GAH05911.1"/>
    <property type="molecule type" value="Genomic_DNA"/>
</dbReference>
<protein>
    <submittedName>
        <fullName evidence="1">Uncharacterized protein</fullName>
    </submittedName>
</protein>
<organism evidence="1">
    <name type="scientific">marine sediment metagenome</name>
    <dbReference type="NCBI Taxonomy" id="412755"/>
    <lineage>
        <taxon>unclassified sequences</taxon>
        <taxon>metagenomes</taxon>
        <taxon>ecological metagenomes</taxon>
    </lineage>
</organism>
<proteinExistence type="predicted"/>
<reference evidence="1" key="1">
    <citation type="journal article" date="2014" name="Front. Microbiol.">
        <title>High frequency of phylogenetically diverse reductive dehalogenase-homologous genes in deep subseafloor sedimentary metagenomes.</title>
        <authorList>
            <person name="Kawai M."/>
            <person name="Futagami T."/>
            <person name="Toyoda A."/>
            <person name="Takaki Y."/>
            <person name="Nishi S."/>
            <person name="Hori S."/>
            <person name="Arai W."/>
            <person name="Tsubouchi T."/>
            <person name="Morono Y."/>
            <person name="Uchiyama I."/>
            <person name="Ito T."/>
            <person name="Fujiyama A."/>
            <person name="Inagaki F."/>
            <person name="Takami H."/>
        </authorList>
    </citation>
    <scope>NUCLEOTIDE SEQUENCE</scope>
    <source>
        <strain evidence="1">Expedition CK06-06</strain>
    </source>
</reference>
<feature type="non-terminal residue" evidence="1">
    <location>
        <position position="59"/>
    </location>
</feature>
<name>X1CCE3_9ZZZZ</name>